<gene>
    <name evidence="1" type="ORF">EGT73_19550</name>
</gene>
<proteinExistence type="predicted"/>
<evidence type="ECO:0000313" key="1">
    <source>
        <dbReference type="EMBL" id="RSE13341.1"/>
    </source>
</evidence>
<dbReference type="AlphaFoldDB" id="A0A427UIS4"/>
<organism evidence="1 2">
    <name type="scientific">Acinetobacter johnsonii</name>
    <dbReference type="NCBI Taxonomy" id="40214"/>
    <lineage>
        <taxon>Bacteria</taxon>
        <taxon>Pseudomonadati</taxon>
        <taxon>Pseudomonadota</taxon>
        <taxon>Gammaproteobacteria</taxon>
        <taxon>Moraxellales</taxon>
        <taxon>Moraxellaceae</taxon>
        <taxon>Acinetobacter</taxon>
    </lineage>
</organism>
<dbReference type="Proteomes" id="UP000277537">
    <property type="component" value="Unassembled WGS sequence"/>
</dbReference>
<protein>
    <submittedName>
        <fullName evidence="1">Uncharacterized protein</fullName>
    </submittedName>
</protein>
<name>A0A427UIS4_ACIJO</name>
<dbReference type="EMBL" id="RHXE01000150">
    <property type="protein sequence ID" value="RSE13341.1"/>
    <property type="molecule type" value="Genomic_DNA"/>
</dbReference>
<comment type="caution">
    <text evidence="1">The sequence shown here is derived from an EMBL/GenBank/DDBJ whole genome shotgun (WGS) entry which is preliminary data.</text>
</comment>
<sequence length="75" mass="8150">MSNSSTKFKIDDKVVYSNKHVPNKLVMTVKRGTYKSSGMEMVTVELPGGLAHTFASELRIATQAEVAAGVRHDSP</sequence>
<accession>A0A427UIS4</accession>
<reference evidence="1 2" key="1">
    <citation type="submission" date="2018-10" db="EMBL/GenBank/DDBJ databases">
        <title>Transmission dynamics of multidrug resistant bacteria on intensive care unit surfaces.</title>
        <authorList>
            <person name="D'Souza A.W."/>
            <person name="Potter R.F."/>
            <person name="Wallace M."/>
            <person name="Shupe A."/>
            <person name="Patel S."/>
            <person name="Sun S."/>
            <person name="Gul D."/>
            <person name="Kwon J.H."/>
            <person name="Andleeb S."/>
            <person name="Burnham C.-A.D."/>
            <person name="Dantas G."/>
        </authorList>
    </citation>
    <scope>NUCLEOTIDE SEQUENCE [LARGE SCALE GENOMIC DNA]</scope>
    <source>
        <strain evidence="1 2">AJ_385</strain>
    </source>
</reference>
<dbReference type="RefSeq" id="WP_125275176.1">
    <property type="nucleotide sequence ID" value="NZ_JAOCHC010000008.1"/>
</dbReference>
<evidence type="ECO:0000313" key="2">
    <source>
        <dbReference type="Proteomes" id="UP000277537"/>
    </source>
</evidence>